<keyword evidence="8" id="KW-1185">Reference proteome</keyword>
<dbReference type="InterPro" id="IPR043137">
    <property type="entry name" value="GGT_ssub_C"/>
</dbReference>
<dbReference type="PANTHER" id="PTHR43881">
    <property type="entry name" value="GAMMA-GLUTAMYLTRANSPEPTIDASE (AFU_ORTHOLOGUE AFUA_4G13580)"/>
    <property type="match status" value="1"/>
</dbReference>
<protein>
    <recommendedName>
        <fullName evidence="6">Glutathione hydrolase proenzyme</fullName>
        <ecNumber evidence="6">2.3.2.2</ecNumber>
        <ecNumber evidence="6">3.4.19.13</ecNumber>
    </recommendedName>
    <component>
        <recommendedName>
            <fullName evidence="6">Glutathione hydrolase large chain</fullName>
        </recommendedName>
    </component>
    <component>
        <recommendedName>
            <fullName evidence="6">Glutathione hydrolase small chain</fullName>
        </recommendedName>
    </component>
</protein>
<comment type="similarity">
    <text evidence="6">Belongs to the gamma-glutamyltransferase family.</text>
</comment>
<organism evidence="7 8">
    <name type="scientific">Lunatimonas lonarensis</name>
    <dbReference type="NCBI Taxonomy" id="1232681"/>
    <lineage>
        <taxon>Bacteria</taxon>
        <taxon>Pseudomonadati</taxon>
        <taxon>Bacteroidota</taxon>
        <taxon>Cytophagia</taxon>
        <taxon>Cytophagales</taxon>
        <taxon>Cyclobacteriaceae</taxon>
    </lineage>
</organism>
<dbReference type="GO" id="GO:0036374">
    <property type="term" value="F:glutathione hydrolase activity"/>
    <property type="evidence" value="ECO:0007669"/>
    <property type="project" value="UniProtKB-UniRule"/>
</dbReference>
<comment type="catalytic activity">
    <reaction evidence="2 6">
        <text>glutathione + H2O = L-cysteinylglycine + L-glutamate</text>
        <dbReference type="Rhea" id="RHEA:28807"/>
        <dbReference type="ChEBI" id="CHEBI:15377"/>
        <dbReference type="ChEBI" id="CHEBI:29985"/>
        <dbReference type="ChEBI" id="CHEBI:57925"/>
        <dbReference type="ChEBI" id="CHEBI:61694"/>
        <dbReference type="EC" id="3.4.19.13"/>
    </reaction>
</comment>
<dbReference type="PATRIC" id="fig|1288963.3.peg.474"/>
<dbReference type="Proteomes" id="UP000013909">
    <property type="component" value="Unassembled WGS sequence"/>
</dbReference>
<keyword evidence="6" id="KW-0378">Hydrolase</keyword>
<name>R7ZYB8_9BACT</name>
<dbReference type="AlphaFoldDB" id="R7ZYB8"/>
<keyword evidence="6" id="KW-0865">Zymogen</keyword>
<dbReference type="STRING" id="1232681.ADIS_0476"/>
<comment type="pathway">
    <text evidence="6">Sulfur metabolism; glutathione metabolism.</text>
</comment>
<dbReference type="Gene3D" id="1.10.246.130">
    <property type="match status" value="1"/>
</dbReference>
<evidence type="ECO:0000256" key="2">
    <source>
        <dbReference type="ARBA" id="ARBA00001089"/>
    </source>
</evidence>
<dbReference type="EMBL" id="AQHR01000020">
    <property type="protein sequence ID" value="EON79059.1"/>
    <property type="molecule type" value="Genomic_DNA"/>
</dbReference>
<dbReference type="GO" id="GO:0103068">
    <property type="term" value="F:leukotriene C4 gamma-glutamyl transferase activity"/>
    <property type="evidence" value="ECO:0007669"/>
    <property type="project" value="UniProtKB-EC"/>
</dbReference>
<dbReference type="EC" id="2.3.2.2" evidence="6"/>
<comment type="subunit">
    <text evidence="6">This enzyme consists of two polypeptide chains, which are synthesized in precursor form from a single polypeptide.</text>
</comment>
<evidence type="ECO:0000313" key="8">
    <source>
        <dbReference type="Proteomes" id="UP000013909"/>
    </source>
</evidence>
<dbReference type="Pfam" id="PF01019">
    <property type="entry name" value="G_glu_transpept"/>
    <property type="match status" value="1"/>
</dbReference>
<dbReference type="PRINTS" id="PR01210">
    <property type="entry name" value="GGTRANSPTASE"/>
</dbReference>
<reference evidence="7 8" key="1">
    <citation type="submission" date="2013-02" db="EMBL/GenBank/DDBJ databases">
        <title>A novel strain isolated from Lonar lake, Maharashtra, India.</title>
        <authorList>
            <person name="Singh A."/>
        </authorList>
    </citation>
    <scope>NUCLEOTIDE SEQUENCE [LARGE SCALE GENOMIC DNA]</scope>
    <source>
        <strain evidence="7 8">AK24</strain>
    </source>
</reference>
<dbReference type="UniPathway" id="UPA00204"/>
<dbReference type="GO" id="GO:0006750">
    <property type="term" value="P:glutathione biosynthetic process"/>
    <property type="evidence" value="ECO:0007669"/>
    <property type="project" value="UniProtKB-KW"/>
</dbReference>
<dbReference type="InterPro" id="IPR029055">
    <property type="entry name" value="Ntn_hydrolases_N"/>
</dbReference>
<comment type="catalytic activity">
    <reaction evidence="1 6">
        <text>an S-substituted glutathione + H2O = an S-substituted L-cysteinylglycine + L-glutamate</text>
        <dbReference type="Rhea" id="RHEA:59468"/>
        <dbReference type="ChEBI" id="CHEBI:15377"/>
        <dbReference type="ChEBI" id="CHEBI:29985"/>
        <dbReference type="ChEBI" id="CHEBI:90779"/>
        <dbReference type="ChEBI" id="CHEBI:143103"/>
        <dbReference type="EC" id="3.4.19.13"/>
    </reaction>
</comment>
<comment type="caution">
    <text evidence="7">The sequence shown here is derived from an EMBL/GenBank/DDBJ whole genome shotgun (WGS) entry which is preliminary data.</text>
</comment>
<evidence type="ECO:0000256" key="4">
    <source>
        <dbReference type="PIRSR" id="PIRSR600101-1"/>
    </source>
</evidence>
<dbReference type="InterPro" id="IPR043138">
    <property type="entry name" value="GGT_lsub"/>
</dbReference>
<keyword evidence="6 7" id="KW-0808">Transferase</keyword>
<evidence type="ECO:0000256" key="1">
    <source>
        <dbReference type="ARBA" id="ARBA00001049"/>
    </source>
</evidence>
<evidence type="ECO:0000256" key="5">
    <source>
        <dbReference type="PIRSR" id="PIRSR600101-2"/>
    </source>
</evidence>
<evidence type="ECO:0000256" key="6">
    <source>
        <dbReference type="RuleBase" id="RU368036"/>
    </source>
</evidence>
<proteinExistence type="inferred from homology"/>
<feature type="active site" description="Nucleophile" evidence="4">
    <location>
        <position position="402"/>
    </location>
</feature>
<feature type="binding site" evidence="5">
    <location>
        <position position="486"/>
    </location>
    <ligand>
        <name>L-glutamate</name>
        <dbReference type="ChEBI" id="CHEBI:29985"/>
    </ligand>
</feature>
<comment type="PTM">
    <text evidence="6">Cleaved by autocatalysis into a large and a small subunit.</text>
</comment>
<dbReference type="InterPro" id="IPR052896">
    <property type="entry name" value="GGT-like_enzyme"/>
</dbReference>
<dbReference type="GO" id="GO:0006751">
    <property type="term" value="P:glutathione catabolic process"/>
    <property type="evidence" value="ECO:0007669"/>
    <property type="project" value="UniProtKB-UniRule"/>
</dbReference>
<keyword evidence="6 7" id="KW-0012">Acyltransferase</keyword>
<dbReference type="InterPro" id="IPR000101">
    <property type="entry name" value="GGT_peptidase"/>
</dbReference>
<dbReference type="SUPFAM" id="SSF56235">
    <property type="entry name" value="N-terminal nucleophile aminohydrolases (Ntn hydrolases)"/>
    <property type="match status" value="1"/>
</dbReference>
<evidence type="ECO:0000256" key="3">
    <source>
        <dbReference type="ARBA" id="ARBA00047417"/>
    </source>
</evidence>
<sequence>MPLSTKRIFRLFLLVMGFLLISELNAQVAKENLRPAAIGKRGMVATANPLVSLAGQEMLINGGNAIDAIVAAAAALNAVEPYMSGVAGVGYLLYYDAKENRTRSLVFGGWVPESFDPDKLREVTMAEDGAGHGALETVGPKIVAVPGNLAGWDRALKDYGSMTLHEVFAPAIKYLEEGVPITEFDQAMWEGTLQRVLPHPESVNILLKDDRSTYQIGDFFTNNPLAKTMRQIAEKGADFFYKGELAEEIETAFLADGGFLTAKDLAKVPEKVNWVDPIRITYKGYTVYNNPPPGMGIQQLQTLKIMEGFDVQRMGHNSSEYLAHLLETIFLCRLDTDRYIGDPDFVDVPVAFLLSDAYLNKQRDLVRQRLKERMKAAEIASEEKISGAAVDREISASYQYATTSLSVVDQWGNAAVIIQTHGGGFGSGYVAGKTGLIFNSALDWMSKEPGLANSVAPGKAVGWCVGGMMQFHKDGRPMLIVGSPGSFGILQSVPQVAMNHIDFGMNIQDAISAPRFRWKDELGSVPATEAIVETRMGEQVLEDLQRMGFQLDTSLGPWSMTVGGAQGITLDPVTGWLMGGADPRRNGYAVGW</sequence>
<evidence type="ECO:0000313" key="7">
    <source>
        <dbReference type="EMBL" id="EON79059.1"/>
    </source>
</evidence>
<dbReference type="Gene3D" id="3.60.20.40">
    <property type="match status" value="1"/>
</dbReference>
<dbReference type="PANTHER" id="PTHR43881:SF5">
    <property type="entry name" value="GAMMA-GLUTAMYLTRANSPEPTIDASE"/>
    <property type="match status" value="1"/>
</dbReference>
<dbReference type="EC" id="3.4.19.13" evidence="6"/>
<dbReference type="NCBIfam" id="TIGR00066">
    <property type="entry name" value="g_glut_trans"/>
    <property type="match status" value="1"/>
</dbReference>
<gene>
    <name evidence="7" type="ORF">ADIS_0476</name>
</gene>
<keyword evidence="6" id="KW-0317">Glutathione biosynthesis</keyword>
<accession>R7ZYB8</accession>
<comment type="catalytic activity">
    <reaction evidence="3 6">
        <text>an N-terminal (5-L-glutamyl)-[peptide] + an alpha-amino acid = 5-L-glutamyl amino acid + an N-terminal L-alpha-aminoacyl-[peptide]</text>
        <dbReference type="Rhea" id="RHEA:23904"/>
        <dbReference type="Rhea" id="RHEA-COMP:9780"/>
        <dbReference type="Rhea" id="RHEA-COMP:9795"/>
        <dbReference type="ChEBI" id="CHEBI:77644"/>
        <dbReference type="ChEBI" id="CHEBI:78597"/>
        <dbReference type="ChEBI" id="CHEBI:78599"/>
        <dbReference type="ChEBI" id="CHEBI:78608"/>
        <dbReference type="EC" id="2.3.2.2"/>
    </reaction>
</comment>